<dbReference type="GO" id="GO:0004594">
    <property type="term" value="F:pantothenate kinase activity"/>
    <property type="evidence" value="ECO:0007669"/>
    <property type="project" value="UniProtKB-UniRule"/>
</dbReference>
<comment type="cofactor">
    <cofactor evidence="16">
        <name>NH4(+)</name>
        <dbReference type="ChEBI" id="CHEBI:28938"/>
    </cofactor>
    <cofactor evidence="16">
        <name>K(+)</name>
        <dbReference type="ChEBI" id="CHEBI:29103"/>
    </cofactor>
    <text evidence="16">A monovalent cation. Ammonium or potassium.</text>
</comment>
<comment type="pathway">
    <text evidence="4 16">Cofactor biosynthesis; coenzyme A biosynthesis; CoA from (R)-pantothenate: step 1/5.</text>
</comment>
<evidence type="ECO:0000256" key="6">
    <source>
        <dbReference type="ARBA" id="ARBA00012102"/>
    </source>
</evidence>
<keyword evidence="7 16" id="KW-0963">Cytoplasm</keyword>
<keyword evidence="13 16" id="KW-0173">Coenzyme A biosynthesis</keyword>
<dbReference type="EMBL" id="OU015584">
    <property type="protein sequence ID" value="CAG5087876.1"/>
    <property type="molecule type" value="Genomic_DNA"/>
</dbReference>
<feature type="binding site" evidence="16">
    <location>
        <begin position="7"/>
        <end position="14"/>
    </location>
    <ligand>
        <name>ATP</name>
        <dbReference type="ChEBI" id="CHEBI:30616"/>
    </ligand>
</feature>
<evidence type="ECO:0000256" key="1">
    <source>
        <dbReference type="ARBA" id="ARBA00001206"/>
    </source>
</evidence>
<dbReference type="Gene3D" id="3.30.420.40">
    <property type="match status" value="2"/>
</dbReference>
<dbReference type="GO" id="GO:0005737">
    <property type="term" value="C:cytoplasm"/>
    <property type="evidence" value="ECO:0007669"/>
    <property type="project" value="UniProtKB-SubCell"/>
</dbReference>
<evidence type="ECO:0000256" key="3">
    <source>
        <dbReference type="ARBA" id="ARBA00004496"/>
    </source>
</evidence>
<comment type="cofactor">
    <cofactor evidence="2">
        <name>K(+)</name>
        <dbReference type="ChEBI" id="CHEBI:29103"/>
    </cofactor>
</comment>
<name>A0A916JR22_9FLAO</name>
<comment type="subcellular location">
    <subcellularLocation>
        <location evidence="3 16">Cytoplasm</location>
    </subcellularLocation>
</comment>
<evidence type="ECO:0000256" key="12">
    <source>
        <dbReference type="ARBA" id="ARBA00022958"/>
    </source>
</evidence>
<dbReference type="GO" id="GO:0005524">
    <property type="term" value="F:ATP binding"/>
    <property type="evidence" value="ECO:0007669"/>
    <property type="project" value="UniProtKB-UniRule"/>
</dbReference>
<evidence type="ECO:0000256" key="10">
    <source>
        <dbReference type="ARBA" id="ARBA00022777"/>
    </source>
</evidence>
<dbReference type="RefSeq" id="WP_258543775.1">
    <property type="nucleotide sequence ID" value="NZ_OU015584.1"/>
</dbReference>
<comment type="function">
    <text evidence="16">Catalyzes the phosphorylation of pantothenate (Pan), the first step in CoA biosynthesis.</text>
</comment>
<protein>
    <recommendedName>
        <fullName evidence="15 16">Type III pantothenate kinase</fullName>
        <ecNumber evidence="6 16">2.7.1.33</ecNumber>
    </recommendedName>
    <alternativeName>
        <fullName evidence="16">PanK-III</fullName>
    </alternativeName>
    <alternativeName>
        <fullName evidence="16">Pantothenic acid kinase</fullName>
    </alternativeName>
</protein>
<gene>
    <name evidence="16 17" type="primary">coaX</name>
    <name evidence="17" type="ORF">CRYO30217_03607</name>
</gene>
<keyword evidence="8 16" id="KW-0808">Transferase</keyword>
<evidence type="ECO:0000256" key="5">
    <source>
        <dbReference type="ARBA" id="ARBA00011738"/>
    </source>
</evidence>
<keyword evidence="9 16" id="KW-0547">Nucleotide-binding</keyword>
<dbReference type="CDD" id="cd24015">
    <property type="entry name" value="ASKHA_NBD_PanK-III"/>
    <property type="match status" value="1"/>
</dbReference>
<dbReference type="InterPro" id="IPR004619">
    <property type="entry name" value="Type_III_PanK"/>
</dbReference>
<evidence type="ECO:0000313" key="18">
    <source>
        <dbReference type="Proteomes" id="UP000683507"/>
    </source>
</evidence>
<dbReference type="SUPFAM" id="SSF53067">
    <property type="entry name" value="Actin-like ATPase domain"/>
    <property type="match status" value="2"/>
</dbReference>
<evidence type="ECO:0000256" key="15">
    <source>
        <dbReference type="ARBA" id="ARBA00040883"/>
    </source>
</evidence>
<feature type="binding site" evidence="16">
    <location>
        <position position="117"/>
    </location>
    <ligand>
        <name>ATP</name>
        <dbReference type="ChEBI" id="CHEBI:30616"/>
    </ligand>
</feature>
<evidence type="ECO:0000256" key="7">
    <source>
        <dbReference type="ARBA" id="ARBA00022490"/>
    </source>
</evidence>
<dbReference type="NCBIfam" id="TIGR00671">
    <property type="entry name" value="baf"/>
    <property type="match status" value="1"/>
</dbReference>
<keyword evidence="16" id="KW-0479">Metal-binding</keyword>
<dbReference type="AlphaFoldDB" id="A0A916JR22"/>
<reference evidence="17" key="1">
    <citation type="submission" date="2021-04" db="EMBL/GenBank/DDBJ databases">
        <authorList>
            <person name="Rodrigo-Torres L."/>
            <person name="Arahal R. D."/>
            <person name="Lucena T."/>
        </authorList>
    </citation>
    <scope>NUCLEOTIDE SEQUENCE</scope>
    <source>
        <strain evidence="17">AS29M-1</strain>
    </source>
</reference>
<evidence type="ECO:0000256" key="8">
    <source>
        <dbReference type="ARBA" id="ARBA00022679"/>
    </source>
</evidence>
<evidence type="ECO:0000256" key="13">
    <source>
        <dbReference type="ARBA" id="ARBA00022993"/>
    </source>
</evidence>
<keyword evidence="11 16" id="KW-0067">ATP-binding</keyword>
<evidence type="ECO:0000313" key="17">
    <source>
        <dbReference type="EMBL" id="CAG5087876.1"/>
    </source>
</evidence>
<dbReference type="KEGG" id="ptan:CRYO30217_03607"/>
<dbReference type="Proteomes" id="UP000683507">
    <property type="component" value="Chromosome"/>
</dbReference>
<evidence type="ECO:0000256" key="11">
    <source>
        <dbReference type="ARBA" id="ARBA00022840"/>
    </source>
</evidence>
<dbReference type="HAMAP" id="MF_01274">
    <property type="entry name" value="Pantothen_kinase_3"/>
    <property type="match status" value="1"/>
</dbReference>
<feature type="active site" description="Proton acceptor" evidence="16">
    <location>
        <position position="93"/>
    </location>
</feature>
<proteinExistence type="inferred from homology"/>
<dbReference type="EC" id="2.7.1.33" evidence="6 16"/>
<comment type="similarity">
    <text evidence="14 16">Belongs to the type III pantothenate kinase family.</text>
</comment>
<feature type="binding site" evidence="16">
    <location>
        <position position="170"/>
    </location>
    <ligand>
        <name>substrate</name>
    </ligand>
</feature>
<comment type="catalytic activity">
    <reaction evidence="1 16">
        <text>(R)-pantothenate + ATP = (R)-4'-phosphopantothenate + ADP + H(+)</text>
        <dbReference type="Rhea" id="RHEA:16373"/>
        <dbReference type="ChEBI" id="CHEBI:10986"/>
        <dbReference type="ChEBI" id="CHEBI:15378"/>
        <dbReference type="ChEBI" id="CHEBI:29032"/>
        <dbReference type="ChEBI" id="CHEBI:30616"/>
        <dbReference type="ChEBI" id="CHEBI:456216"/>
        <dbReference type="EC" id="2.7.1.33"/>
    </reaction>
</comment>
<dbReference type="GO" id="GO:0015937">
    <property type="term" value="P:coenzyme A biosynthetic process"/>
    <property type="evidence" value="ECO:0007669"/>
    <property type="project" value="UniProtKB-UniRule"/>
</dbReference>
<organism evidence="17 18">
    <name type="scientific">Parvicella tangerina</name>
    <dbReference type="NCBI Taxonomy" id="2829795"/>
    <lineage>
        <taxon>Bacteria</taxon>
        <taxon>Pseudomonadati</taxon>
        <taxon>Bacteroidota</taxon>
        <taxon>Flavobacteriia</taxon>
        <taxon>Flavobacteriales</taxon>
        <taxon>Parvicellaceae</taxon>
        <taxon>Parvicella</taxon>
    </lineage>
</organism>
<feature type="binding site" evidence="16">
    <location>
        <position position="114"/>
    </location>
    <ligand>
        <name>K(+)</name>
        <dbReference type="ChEBI" id="CHEBI:29103"/>
    </ligand>
</feature>
<evidence type="ECO:0000256" key="14">
    <source>
        <dbReference type="ARBA" id="ARBA00038036"/>
    </source>
</evidence>
<feature type="binding site" evidence="16">
    <location>
        <position position="84"/>
    </location>
    <ligand>
        <name>substrate</name>
    </ligand>
</feature>
<dbReference type="InterPro" id="IPR043129">
    <property type="entry name" value="ATPase_NBD"/>
</dbReference>
<evidence type="ECO:0000256" key="2">
    <source>
        <dbReference type="ARBA" id="ARBA00001958"/>
    </source>
</evidence>
<evidence type="ECO:0000256" key="9">
    <source>
        <dbReference type="ARBA" id="ARBA00022741"/>
    </source>
</evidence>
<keyword evidence="18" id="KW-1185">Reference proteome</keyword>
<dbReference type="PANTHER" id="PTHR34265:SF1">
    <property type="entry name" value="TYPE III PANTOTHENATE KINASE"/>
    <property type="match status" value="1"/>
</dbReference>
<evidence type="ECO:0000256" key="4">
    <source>
        <dbReference type="ARBA" id="ARBA00005225"/>
    </source>
</evidence>
<accession>A0A916JR22</accession>
<dbReference type="Pfam" id="PF03309">
    <property type="entry name" value="Pan_kinase"/>
    <property type="match status" value="1"/>
</dbReference>
<comment type="subunit">
    <text evidence="5 16">Homodimer.</text>
</comment>
<dbReference type="PANTHER" id="PTHR34265">
    <property type="entry name" value="TYPE III PANTOTHENATE KINASE"/>
    <property type="match status" value="1"/>
</dbReference>
<keyword evidence="12 16" id="KW-0630">Potassium</keyword>
<feature type="binding site" evidence="16">
    <location>
        <begin position="91"/>
        <end position="94"/>
    </location>
    <ligand>
        <name>substrate</name>
    </ligand>
</feature>
<keyword evidence="10 16" id="KW-0418">Kinase</keyword>
<evidence type="ECO:0000256" key="16">
    <source>
        <dbReference type="HAMAP-Rule" id="MF_01274"/>
    </source>
</evidence>
<dbReference type="GO" id="GO:0046872">
    <property type="term" value="F:metal ion binding"/>
    <property type="evidence" value="ECO:0007669"/>
    <property type="project" value="UniProtKB-KW"/>
</dbReference>
<sequence>MMHRIVDIGNTKIKMAWFENNQLVKVTISENEKEEIKRAIHSHQVDHTIISSVANEDLTKFVIAQTEHPIVLDQHTPLPIVNNYKTPETLGKDRLANAVGAYHLFNETNCLIIDAGTCLKFDVLNSSNEYIGGVISPGLNMRFEALHTFTDKLPLVKPDEIEPVSMGVDTLTSIHSGCYMGMNNEIESTIMHLEQRFENLKIIITGGDMEVLQNMEFSQKNSIFADRWLTLRGLNEILDHNVKS</sequence>